<comment type="caution">
    <text evidence="11">The sequence shown here is derived from an EMBL/GenBank/DDBJ whole genome shotgun (WGS) entry which is preliminary data.</text>
</comment>
<evidence type="ECO:0000256" key="5">
    <source>
        <dbReference type="ARBA" id="ARBA00022741"/>
    </source>
</evidence>
<accession>A0A1F4S8Y0</accession>
<dbReference type="Pfam" id="PF16927">
    <property type="entry name" value="HisKA_7TM"/>
    <property type="match status" value="1"/>
</dbReference>
<evidence type="ECO:0000256" key="8">
    <source>
        <dbReference type="ARBA" id="ARBA00023012"/>
    </source>
</evidence>
<evidence type="ECO:0000256" key="9">
    <source>
        <dbReference type="SAM" id="Phobius"/>
    </source>
</evidence>
<dbReference type="Gene3D" id="3.30.450.40">
    <property type="match status" value="1"/>
</dbReference>
<feature type="transmembrane region" description="Helical" evidence="9">
    <location>
        <begin position="32"/>
        <end position="52"/>
    </location>
</feature>
<dbReference type="SUPFAM" id="SSF55781">
    <property type="entry name" value="GAF domain-like"/>
    <property type="match status" value="1"/>
</dbReference>
<keyword evidence="9" id="KW-0812">Transmembrane</keyword>
<dbReference type="InterPro" id="IPR036097">
    <property type="entry name" value="HisK_dim/P_sf"/>
</dbReference>
<dbReference type="AlphaFoldDB" id="A0A1F4S8Y0"/>
<dbReference type="SUPFAM" id="SSF47384">
    <property type="entry name" value="Homodimeric domain of signal transducing histidine kinase"/>
    <property type="match status" value="1"/>
</dbReference>
<dbReference type="InterPro" id="IPR004358">
    <property type="entry name" value="Sig_transdc_His_kin-like_C"/>
</dbReference>
<feature type="transmembrane region" description="Helical" evidence="9">
    <location>
        <begin position="64"/>
        <end position="84"/>
    </location>
</feature>
<feature type="transmembrane region" description="Helical" evidence="9">
    <location>
        <begin position="171"/>
        <end position="192"/>
    </location>
</feature>
<keyword evidence="4" id="KW-0808">Transferase</keyword>
<dbReference type="Gene3D" id="1.10.287.130">
    <property type="match status" value="1"/>
</dbReference>
<dbReference type="PRINTS" id="PR00344">
    <property type="entry name" value="BCTRLSENSOR"/>
</dbReference>
<feature type="transmembrane region" description="Helical" evidence="9">
    <location>
        <begin position="6"/>
        <end position="25"/>
    </location>
</feature>
<dbReference type="EC" id="2.7.13.3" evidence="2"/>
<evidence type="ECO:0000256" key="1">
    <source>
        <dbReference type="ARBA" id="ARBA00000085"/>
    </source>
</evidence>
<keyword evidence="7" id="KW-0067">ATP-binding</keyword>
<evidence type="ECO:0000256" key="6">
    <source>
        <dbReference type="ARBA" id="ARBA00022777"/>
    </source>
</evidence>
<dbReference type="CDD" id="cd00082">
    <property type="entry name" value="HisKA"/>
    <property type="match status" value="1"/>
</dbReference>
<dbReference type="PANTHER" id="PTHR43065">
    <property type="entry name" value="SENSOR HISTIDINE KINASE"/>
    <property type="match status" value="1"/>
</dbReference>
<name>A0A1F4S8Y0_UNCSA</name>
<dbReference type="GO" id="GO:0000155">
    <property type="term" value="F:phosphorelay sensor kinase activity"/>
    <property type="evidence" value="ECO:0007669"/>
    <property type="project" value="InterPro"/>
</dbReference>
<dbReference type="Proteomes" id="UP000177905">
    <property type="component" value="Unassembled WGS sequence"/>
</dbReference>
<dbReference type="InterPro" id="IPR031621">
    <property type="entry name" value="HisKA_7TM"/>
</dbReference>
<dbReference type="InterPro" id="IPR003594">
    <property type="entry name" value="HATPase_dom"/>
</dbReference>
<comment type="catalytic activity">
    <reaction evidence="1">
        <text>ATP + protein L-histidine = ADP + protein N-phospho-L-histidine.</text>
        <dbReference type="EC" id="2.7.13.3"/>
    </reaction>
</comment>
<dbReference type="InterPro" id="IPR005467">
    <property type="entry name" value="His_kinase_dom"/>
</dbReference>
<gene>
    <name evidence="11" type="ORF">A2290_05045</name>
</gene>
<reference evidence="11 12" key="1">
    <citation type="journal article" date="2016" name="Nat. Commun.">
        <title>Thousands of microbial genomes shed light on interconnected biogeochemical processes in an aquifer system.</title>
        <authorList>
            <person name="Anantharaman K."/>
            <person name="Brown C.T."/>
            <person name="Hug L.A."/>
            <person name="Sharon I."/>
            <person name="Castelle C.J."/>
            <person name="Probst A.J."/>
            <person name="Thomas B.C."/>
            <person name="Singh A."/>
            <person name="Wilkins M.J."/>
            <person name="Karaoz U."/>
            <person name="Brodie E.L."/>
            <person name="Williams K.H."/>
            <person name="Hubbard S.S."/>
            <person name="Banfield J.F."/>
        </authorList>
    </citation>
    <scope>NUCLEOTIDE SEQUENCE [LARGE SCALE GENOMIC DNA]</scope>
</reference>
<dbReference type="SMART" id="SM00387">
    <property type="entry name" value="HATPase_c"/>
    <property type="match status" value="1"/>
</dbReference>
<dbReference type="SUPFAM" id="SSF55874">
    <property type="entry name" value="ATPase domain of HSP90 chaperone/DNA topoisomerase II/histidine kinase"/>
    <property type="match status" value="1"/>
</dbReference>
<evidence type="ECO:0000256" key="4">
    <source>
        <dbReference type="ARBA" id="ARBA00022679"/>
    </source>
</evidence>
<dbReference type="EMBL" id="MEUA01000001">
    <property type="protein sequence ID" value="OGC16862.1"/>
    <property type="molecule type" value="Genomic_DNA"/>
</dbReference>
<organism evidence="11 12">
    <name type="scientific">candidate division WOR-1 bacterium RIFOXYB2_FULL_36_35</name>
    <dbReference type="NCBI Taxonomy" id="1802578"/>
    <lineage>
        <taxon>Bacteria</taxon>
        <taxon>Bacillati</taxon>
        <taxon>Saganbacteria</taxon>
    </lineage>
</organism>
<evidence type="ECO:0000313" key="12">
    <source>
        <dbReference type="Proteomes" id="UP000177905"/>
    </source>
</evidence>
<dbReference type="Pfam" id="PF00512">
    <property type="entry name" value="HisKA"/>
    <property type="match status" value="1"/>
</dbReference>
<feature type="transmembrane region" description="Helical" evidence="9">
    <location>
        <begin position="238"/>
        <end position="260"/>
    </location>
</feature>
<protein>
    <recommendedName>
        <fullName evidence="2">histidine kinase</fullName>
        <ecNumber evidence="2">2.7.13.3</ecNumber>
    </recommendedName>
</protein>
<feature type="transmembrane region" description="Helical" evidence="9">
    <location>
        <begin position="135"/>
        <end position="159"/>
    </location>
</feature>
<dbReference type="SMART" id="SM00388">
    <property type="entry name" value="HisKA"/>
    <property type="match status" value="1"/>
</dbReference>
<dbReference type="PANTHER" id="PTHR43065:SF46">
    <property type="entry name" value="C4-DICARBOXYLATE TRANSPORT SENSOR PROTEIN DCTB"/>
    <property type="match status" value="1"/>
</dbReference>
<keyword evidence="5" id="KW-0547">Nucleotide-binding</keyword>
<keyword evidence="6" id="KW-0418">Kinase</keyword>
<evidence type="ECO:0000256" key="3">
    <source>
        <dbReference type="ARBA" id="ARBA00022553"/>
    </source>
</evidence>
<dbReference type="InterPro" id="IPR036890">
    <property type="entry name" value="HATPase_C_sf"/>
</dbReference>
<sequence length="702" mass="80121">MGLFLSSSIIFLSIIVFLIGFIGIIKDKKNPIYLSWFAFCTTVFLWSFGLGILTITPNINTANIFYFVHYLGAISIPITFLYFIHKYILQTKNLTLDIGILAIFTVFQYFLFIAGELCAPLTQKWQFTFYTNPSTYYLFFVGYFFVVVLYCFCLILKKLFTLQGKEKTKTIYFLTATAFGYTGGSTAFILVFDKFHPIFGTIPPYGIYLFMFFPILTTYAITKHDLMNINVIINRTTAWIITIFFFGGIYAALFSLHLSVVSIKHPWLILVWSLPYGVLVGETFQRVRLFIQTTGERKFIRGHYDSDSLIKELTEKLIPAVTISEAAKLLKDKLKKTLEIDNICIYVSEEKKDGTPQSYTATEEDTLPKIEANHPFIQQISPIPIFLKTLPSNIKESIKDFEHLTKGELLIPLFSSDHLEAFLIIGKKASENSYDSKDITLFETIMNHMLVVFDRIRPYEEVKEKFETTERKLMESEKMLNRSTRLASLGTLTAGVTHEIRNPLAVIRLGISKLPAEARSIDYLKEFKEKYIKHVDRIENIVDKMLHLSKEKERTEMGVDLNKLIEDYLIEFIPTLGKVTVIKDLKPIPQIIGIADDLHQVLTNFVDNALHAMPDGGTLTIKTYTTTEDHIQRVAVEISDTGIGIAEKNIEKIFDPFFSTRHEGTGLGLSISHKIIETHKGKIEVQSQEGKGTTFKIIFPSA</sequence>
<evidence type="ECO:0000259" key="10">
    <source>
        <dbReference type="PROSITE" id="PS50109"/>
    </source>
</evidence>
<dbReference type="Pfam" id="PF02518">
    <property type="entry name" value="HATPase_c"/>
    <property type="match status" value="1"/>
</dbReference>
<dbReference type="GO" id="GO:0005524">
    <property type="term" value="F:ATP binding"/>
    <property type="evidence" value="ECO:0007669"/>
    <property type="project" value="UniProtKB-KW"/>
</dbReference>
<dbReference type="Gene3D" id="3.30.565.10">
    <property type="entry name" value="Histidine kinase-like ATPase, C-terminal domain"/>
    <property type="match status" value="1"/>
</dbReference>
<evidence type="ECO:0000256" key="7">
    <source>
        <dbReference type="ARBA" id="ARBA00022840"/>
    </source>
</evidence>
<dbReference type="InterPro" id="IPR003661">
    <property type="entry name" value="HisK_dim/P_dom"/>
</dbReference>
<dbReference type="PROSITE" id="PS50109">
    <property type="entry name" value="HIS_KIN"/>
    <property type="match status" value="1"/>
</dbReference>
<feature type="transmembrane region" description="Helical" evidence="9">
    <location>
        <begin position="96"/>
        <end position="115"/>
    </location>
</feature>
<feature type="transmembrane region" description="Helical" evidence="9">
    <location>
        <begin position="198"/>
        <end position="217"/>
    </location>
</feature>
<proteinExistence type="predicted"/>
<keyword evidence="9" id="KW-1133">Transmembrane helix</keyword>
<evidence type="ECO:0000313" key="11">
    <source>
        <dbReference type="EMBL" id="OGC16862.1"/>
    </source>
</evidence>
<keyword evidence="3" id="KW-0597">Phosphoprotein</keyword>
<evidence type="ECO:0000256" key="2">
    <source>
        <dbReference type="ARBA" id="ARBA00012438"/>
    </source>
</evidence>
<keyword evidence="9" id="KW-0472">Membrane</keyword>
<dbReference type="InterPro" id="IPR029016">
    <property type="entry name" value="GAF-like_dom_sf"/>
</dbReference>
<feature type="domain" description="Histidine kinase" evidence="10">
    <location>
        <begin position="495"/>
        <end position="702"/>
    </location>
</feature>
<keyword evidence="8" id="KW-0902">Two-component regulatory system</keyword>